<evidence type="ECO:0000313" key="2">
    <source>
        <dbReference type="EMBL" id="QFG75131.1"/>
    </source>
</evidence>
<evidence type="ECO:0000256" key="1">
    <source>
        <dbReference type="SAM" id="Phobius"/>
    </source>
</evidence>
<dbReference type="Pfam" id="PF19883">
    <property type="entry name" value="DUF6356"/>
    <property type="match status" value="1"/>
</dbReference>
<sequence>MDSLKHYYDQDHLTKRNLTYTQHLCSGLINSFYLILGGLLGIVHSICPYVLINVQTDTVSLVGKLLKNKSDKHDKHDNMPAKTNTD</sequence>
<organism evidence="2">
    <name type="scientific">Megaviridae environmental sample</name>
    <dbReference type="NCBI Taxonomy" id="1737588"/>
    <lineage>
        <taxon>Viruses</taxon>
        <taxon>Varidnaviria</taxon>
        <taxon>Bamfordvirae</taxon>
        <taxon>Nucleocytoviricota</taxon>
        <taxon>Megaviricetes</taxon>
        <taxon>Imitervirales</taxon>
        <taxon>Mimiviridae</taxon>
        <taxon>environmental samples</taxon>
    </lineage>
</organism>
<feature type="transmembrane region" description="Helical" evidence="1">
    <location>
        <begin position="32"/>
        <end position="52"/>
    </location>
</feature>
<accession>A0A5J6VP47</accession>
<proteinExistence type="predicted"/>
<name>A0A5J6VP47_9VIRU</name>
<dbReference type="InterPro" id="IPR045936">
    <property type="entry name" value="DUF6356"/>
</dbReference>
<keyword evidence="1" id="KW-0812">Transmembrane</keyword>
<reference evidence="2" key="1">
    <citation type="journal article" date="2019" name="Philos. Trans. R. Soc. Lond., B, Biol. Sci.">
        <title>Targeted metagenomic recovery of four divergent viruses reveals shared and distinctive characteristics of giant viruses of marine eukaryotes.</title>
        <authorList>
            <person name="Needham D.M."/>
            <person name="Poirier C."/>
            <person name="Hehenberger E."/>
            <person name="Jimenez V."/>
            <person name="Swalwell J.E."/>
            <person name="Santoro A.E."/>
            <person name="Worden A.Z."/>
        </authorList>
    </citation>
    <scope>NUCLEOTIDE SEQUENCE</scope>
    <source>
        <strain evidence="2">OPacV-421</strain>
    </source>
</reference>
<protein>
    <submittedName>
        <fullName evidence="2">Uncharacterized protein</fullName>
    </submittedName>
</protein>
<dbReference type="EMBL" id="MN448299">
    <property type="protein sequence ID" value="QFG75131.1"/>
    <property type="molecule type" value="Genomic_DNA"/>
</dbReference>
<keyword evidence="1" id="KW-0472">Membrane</keyword>
<keyword evidence="1" id="KW-1133">Transmembrane helix</keyword>